<dbReference type="Pfam" id="PF05673">
    <property type="entry name" value="DUF815"/>
    <property type="match status" value="1"/>
</dbReference>
<gene>
    <name evidence="1" type="ORF">IAB94_03365</name>
</gene>
<keyword evidence="1" id="KW-0067">ATP-binding</keyword>
<keyword evidence="1" id="KW-0547">Nucleotide-binding</keyword>
<evidence type="ECO:0000313" key="2">
    <source>
        <dbReference type="Proteomes" id="UP000823913"/>
    </source>
</evidence>
<reference evidence="1" key="1">
    <citation type="submission" date="2020-10" db="EMBL/GenBank/DDBJ databases">
        <authorList>
            <person name="Gilroy R."/>
        </authorList>
    </citation>
    <scope>NUCLEOTIDE SEQUENCE</scope>
    <source>
        <strain evidence="1">ChiW16-3235</strain>
    </source>
</reference>
<reference evidence="1" key="2">
    <citation type="journal article" date="2021" name="PeerJ">
        <title>Extensive microbial diversity within the chicken gut microbiome revealed by metagenomics and culture.</title>
        <authorList>
            <person name="Gilroy R."/>
            <person name="Ravi A."/>
            <person name="Getino M."/>
            <person name="Pursley I."/>
            <person name="Horton D.L."/>
            <person name="Alikhan N.F."/>
            <person name="Baker D."/>
            <person name="Gharbi K."/>
            <person name="Hall N."/>
            <person name="Watson M."/>
            <person name="Adriaenssens E.M."/>
            <person name="Foster-Nyarko E."/>
            <person name="Jarju S."/>
            <person name="Secka A."/>
            <person name="Antonio M."/>
            <person name="Oren A."/>
            <person name="Chaudhuri R.R."/>
            <person name="La Ragione R."/>
            <person name="Hildebrand F."/>
            <person name="Pallen M.J."/>
        </authorList>
    </citation>
    <scope>NUCLEOTIDE SEQUENCE</scope>
    <source>
        <strain evidence="1">ChiW16-3235</strain>
    </source>
</reference>
<organism evidence="1 2">
    <name type="scientific">Candidatus Coproplasma avicola</name>
    <dbReference type="NCBI Taxonomy" id="2840744"/>
    <lineage>
        <taxon>Bacteria</taxon>
        <taxon>Bacillati</taxon>
        <taxon>Bacillota</taxon>
        <taxon>Clostridia</taxon>
        <taxon>Eubacteriales</taxon>
        <taxon>Candidatus Coproplasma</taxon>
    </lineage>
</organism>
<accession>A0A9D1J938</accession>
<dbReference type="InterPro" id="IPR008533">
    <property type="entry name" value="DUF815"/>
</dbReference>
<proteinExistence type="predicted"/>
<dbReference type="Gene3D" id="3.40.50.300">
    <property type="entry name" value="P-loop containing nucleotide triphosphate hydrolases"/>
    <property type="match status" value="1"/>
</dbReference>
<dbReference type="PANTHER" id="PTHR42935:SF1">
    <property type="entry name" value="SLR0930 PROTEIN"/>
    <property type="match status" value="1"/>
</dbReference>
<comment type="caution">
    <text evidence="1">The sequence shown here is derived from an EMBL/GenBank/DDBJ whole genome shotgun (WGS) entry which is preliminary data.</text>
</comment>
<dbReference type="Proteomes" id="UP000823913">
    <property type="component" value="Unassembled WGS sequence"/>
</dbReference>
<evidence type="ECO:0000313" key="1">
    <source>
        <dbReference type="EMBL" id="HIR67073.1"/>
    </source>
</evidence>
<sequence>MNNFADKLTVLRRLSGDRLFASFADACAGGSLEKFYFELYDCGAENDFLERLCALILTDDNAFARTCARGDTPSAYLTDAFSSDLGAIFAAAEEFENDEHFNLGNVIPPFDGDMDSDRCTDNLSEFYAAHGYGQFITYKAFSYRDRKLAPIAQISPVTLEELKDYRDEKERINENILNFLGGLPYANMLLYGDRGTGKSSTVHAMLNKYCDDGLRLIELSKENILCVPDIRQLIADNPLKFIIFIDDLSLGEYDDKVSSLKAALEGTVSGGCDNIMIVATSNRRHIVKESFSDRENSVHPADSMAEQLSLSDRFGLTVMFSSTDKAQYLSIVTQLADDANIACDRQKLAALAERWALIKGGRSPRRARQFVDFIYAREQRGIDVDF</sequence>
<dbReference type="InterPro" id="IPR027417">
    <property type="entry name" value="P-loop_NTPase"/>
</dbReference>
<dbReference type="EMBL" id="DVHK01000076">
    <property type="protein sequence ID" value="HIR67073.1"/>
    <property type="molecule type" value="Genomic_DNA"/>
</dbReference>
<dbReference type="PANTHER" id="PTHR42935">
    <property type="entry name" value="SLR0930 PROTEIN"/>
    <property type="match status" value="1"/>
</dbReference>
<dbReference type="CDD" id="cd00009">
    <property type="entry name" value="AAA"/>
    <property type="match status" value="1"/>
</dbReference>
<protein>
    <submittedName>
        <fullName evidence="1">ATP-binding protein</fullName>
    </submittedName>
</protein>
<name>A0A9D1J938_9FIRM</name>
<dbReference type="AlphaFoldDB" id="A0A9D1J938"/>
<dbReference type="SUPFAM" id="SSF52540">
    <property type="entry name" value="P-loop containing nucleoside triphosphate hydrolases"/>
    <property type="match status" value="1"/>
</dbReference>
<dbReference type="GO" id="GO:0005524">
    <property type="term" value="F:ATP binding"/>
    <property type="evidence" value="ECO:0007669"/>
    <property type="project" value="UniProtKB-KW"/>
</dbReference>